<sequence>MAQLRVVLLVAVLQLVMSELHQSLLAVCTAWDGVTCPFTTAAPLASLWDRRSQTLCKASVAVSVKQIDWQSNLITGKGLVRSVKVNGNELLTSLVYPSDAYVAPNYPHCDDWYDRSILPFITNASVAFQIEFEWTGDHSQRHDCSFGGISYVGLAQMDLYYEIQDDSACPGWHPNTHSWCSGHGQCDCATSEHANRTCLCQYVLANTRYARTRYE</sequence>
<protein>
    <recommendedName>
        <fullName evidence="4">EGF-like domain-containing protein</fullName>
    </recommendedName>
</protein>
<dbReference type="RefSeq" id="XP_012207469.1">
    <property type="nucleotide sequence ID" value="XM_012352079.1"/>
</dbReference>
<organism evidence="2 3">
    <name type="scientific">Saprolegnia parasitica (strain CBS 223.65)</name>
    <dbReference type="NCBI Taxonomy" id="695850"/>
    <lineage>
        <taxon>Eukaryota</taxon>
        <taxon>Sar</taxon>
        <taxon>Stramenopiles</taxon>
        <taxon>Oomycota</taxon>
        <taxon>Saprolegniomycetes</taxon>
        <taxon>Saprolegniales</taxon>
        <taxon>Saprolegniaceae</taxon>
        <taxon>Saprolegnia</taxon>
    </lineage>
</organism>
<dbReference type="OMA" id="CWERICC"/>
<dbReference type="Proteomes" id="UP000030745">
    <property type="component" value="Unassembled WGS sequence"/>
</dbReference>
<feature type="chain" id="PRO_5001638015" description="EGF-like domain-containing protein" evidence="1">
    <location>
        <begin position="19"/>
        <end position="215"/>
    </location>
</feature>
<dbReference type="EMBL" id="KK583280">
    <property type="protein sequence ID" value="KDO21790.1"/>
    <property type="molecule type" value="Genomic_DNA"/>
</dbReference>
<keyword evidence="1" id="KW-0732">Signal</keyword>
<dbReference type="GeneID" id="24134552"/>
<accession>A0A067BY69</accession>
<proteinExistence type="predicted"/>
<name>A0A067BY69_SAPPC</name>
<dbReference type="KEGG" id="spar:SPRG_12608"/>
<feature type="signal peptide" evidence="1">
    <location>
        <begin position="1"/>
        <end position="18"/>
    </location>
</feature>
<evidence type="ECO:0000313" key="3">
    <source>
        <dbReference type="Proteomes" id="UP000030745"/>
    </source>
</evidence>
<gene>
    <name evidence="2" type="ORF">SPRG_12608</name>
</gene>
<evidence type="ECO:0000313" key="2">
    <source>
        <dbReference type="EMBL" id="KDO21790.1"/>
    </source>
</evidence>
<evidence type="ECO:0000256" key="1">
    <source>
        <dbReference type="SAM" id="SignalP"/>
    </source>
</evidence>
<reference evidence="2 3" key="1">
    <citation type="journal article" date="2013" name="PLoS Genet.">
        <title>Distinctive expansion of potential virulence genes in the genome of the oomycete fish pathogen Saprolegnia parasitica.</title>
        <authorList>
            <person name="Jiang R.H."/>
            <person name="de Bruijn I."/>
            <person name="Haas B.J."/>
            <person name="Belmonte R."/>
            <person name="Lobach L."/>
            <person name="Christie J."/>
            <person name="van den Ackerveken G."/>
            <person name="Bottin A."/>
            <person name="Bulone V."/>
            <person name="Diaz-Moreno S.M."/>
            <person name="Dumas B."/>
            <person name="Fan L."/>
            <person name="Gaulin E."/>
            <person name="Govers F."/>
            <person name="Grenville-Briggs L.J."/>
            <person name="Horner N.R."/>
            <person name="Levin J.Z."/>
            <person name="Mammella M."/>
            <person name="Meijer H.J."/>
            <person name="Morris P."/>
            <person name="Nusbaum C."/>
            <person name="Oome S."/>
            <person name="Phillips A.J."/>
            <person name="van Rooyen D."/>
            <person name="Rzeszutek E."/>
            <person name="Saraiva M."/>
            <person name="Secombes C.J."/>
            <person name="Seidl M.F."/>
            <person name="Snel B."/>
            <person name="Stassen J.H."/>
            <person name="Sykes S."/>
            <person name="Tripathy S."/>
            <person name="van den Berg H."/>
            <person name="Vega-Arreguin J.C."/>
            <person name="Wawra S."/>
            <person name="Young S.K."/>
            <person name="Zeng Q."/>
            <person name="Dieguez-Uribeondo J."/>
            <person name="Russ C."/>
            <person name="Tyler B.M."/>
            <person name="van West P."/>
        </authorList>
    </citation>
    <scope>NUCLEOTIDE SEQUENCE [LARGE SCALE GENOMIC DNA]</scope>
    <source>
        <strain evidence="2 3">CBS 223.65</strain>
    </source>
</reference>
<keyword evidence="3" id="KW-1185">Reference proteome</keyword>
<evidence type="ECO:0008006" key="4">
    <source>
        <dbReference type="Google" id="ProtNLM"/>
    </source>
</evidence>
<dbReference type="AlphaFoldDB" id="A0A067BY69"/>
<dbReference type="VEuPathDB" id="FungiDB:SPRG_12608"/>
<dbReference type="STRING" id="695850.A0A067BY69"/>
<dbReference type="OrthoDB" id="4062651at2759"/>